<evidence type="ECO:0000313" key="4">
    <source>
        <dbReference type="Proteomes" id="UP000199120"/>
    </source>
</evidence>
<accession>A0A1H7HR00</accession>
<evidence type="ECO:0000256" key="1">
    <source>
        <dbReference type="SAM" id="MobiDB-lite"/>
    </source>
</evidence>
<organism evidence="3 4">
    <name type="scientific">Paraburkholderia caballeronis</name>
    <dbReference type="NCBI Taxonomy" id="416943"/>
    <lineage>
        <taxon>Bacteria</taxon>
        <taxon>Pseudomonadati</taxon>
        <taxon>Pseudomonadota</taxon>
        <taxon>Betaproteobacteria</taxon>
        <taxon>Burkholderiales</taxon>
        <taxon>Burkholderiaceae</taxon>
        <taxon>Paraburkholderia</taxon>
    </lineage>
</organism>
<evidence type="ECO:0000313" key="3">
    <source>
        <dbReference type="EMBL" id="SEK52107.1"/>
    </source>
</evidence>
<reference evidence="4" key="1">
    <citation type="submission" date="2016-10" db="EMBL/GenBank/DDBJ databases">
        <authorList>
            <person name="Varghese N."/>
            <person name="Submissions S."/>
        </authorList>
    </citation>
    <scope>NUCLEOTIDE SEQUENCE [LARGE SCALE GENOMIC DNA]</scope>
    <source>
        <strain evidence="4">LMG 26416</strain>
    </source>
</reference>
<gene>
    <name evidence="3" type="ORF">SAMN05192542_102361</name>
</gene>
<feature type="signal peptide" evidence="2">
    <location>
        <begin position="1"/>
        <end position="22"/>
    </location>
</feature>
<feature type="compositionally biased region" description="Polar residues" evidence="1">
    <location>
        <begin position="27"/>
        <end position="37"/>
    </location>
</feature>
<name>A0A1H7HR00_9BURK</name>
<feature type="compositionally biased region" description="Basic residues" evidence="1">
    <location>
        <begin position="42"/>
        <end position="63"/>
    </location>
</feature>
<keyword evidence="4" id="KW-1185">Reference proteome</keyword>
<evidence type="ECO:0000256" key="2">
    <source>
        <dbReference type="SAM" id="SignalP"/>
    </source>
</evidence>
<evidence type="ECO:0008006" key="5">
    <source>
        <dbReference type="Google" id="ProtNLM"/>
    </source>
</evidence>
<sequence>MKKLVLMLAATGIAVLAQPSFAQTAAPQESSAATSYSAPTVKHVKKPKAAKTTKKHWWKKKKAASAPDAAAPASQ</sequence>
<dbReference type="Proteomes" id="UP000199120">
    <property type="component" value="Unassembled WGS sequence"/>
</dbReference>
<protein>
    <recommendedName>
        <fullName evidence="5">Acid shock protein</fullName>
    </recommendedName>
</protein>
<feature type="chain" id="PRO_5030028943" description="Acid shock protein" evidence="2">
    <location>
        <begin position="23"/>
        <end position="75"/>
    </location>
</feature>
<dbReference type="EMBL" id="FOAJ01000002">
    <property type="protein sequence ID" value="SEK52107.1"/>
    <property type="molecule type" value="Genomic_DNA"/>
</dbReference>
<proteinExistence type="predicted"/>
<dbReference type="RefSeq" id="WP_090546611.1">
    <property type="nucleotide sequence ID" value="NZ_FNSR01000001.1"/>
</dbReference>
<dbReference type="AlphaFoldDB" id="A0A1H7HR00"/>
<keyword evidence="2" id="KW-0732">Signal</keyword>
<feature type="region of interest" description="Disordered" evidence="1">
    <location>
        <begin position="27"/>
        <end position="75"/>
    </location>
</feature>
<feature type="compositionally biased region" description="Low complexity" evidence="1">
    <location>
        <begin position="64"/>
        <end position="75"/>
    </location>
</feature>
<dbReference type="OrthoDB" id="9114918at2"/>